<name>A0AAE3HGG1_9FIRM</name>
<sequence>MNDHMKIFKCIGNEEEKIPQELFQDLSFTYREANEDSEGMIALAKALQLIKGGFCTLPFCNTVEAEAFGCEIKFDAQAGNRVQSYPIHAQGDIEHLRDIDFSQGRIARVLEGVNRLSAQGEKVCLNILGPISISNLIMESKLFYRTYRKNPEIIESLLKRIENNIIHYMQQGIKMGADILSYSDPTGTMDILGPKFYQEVSGPSTYRILKGAEQNLEGALLHICGKTSTSLEKIGVVKKKTLDTAGNPYWEKLQQLPRENQGVKFIGHWCMKSGSSRKNLTQLILEENK</sequence>
<dbReference type="AlphaFoldDB" id="A0AAE3HGG1"/>
<dbReference type="GO" id="GO:0004853">
    <property type="term" value="F:uroporphyrinogen decarboxylase activity"/>
    <property type="evidence" value="ECO:0007669"/>
    <property type="project" value="InterPro"/>
</dbReference>
<gene>
    <name evidence="2" type="ORF">NSA47_12060</name>
</gene>
<proteinExistence type="predicted"/>
<dbReference type="InterPro" id="IPR000257">
    <property type="entry name" value="Uroporphyrinogen_deCOase"/>
</dbReference>
<dbReference type="InterPro" id="IPR052024">
    <property type="entry name" value="Methanogen_methyltrans"/>
</dbReference>
<dbReference type="Pfam" id="PF01208">
    <property type="entry name" value="URO-D"/>
    <property type="match status" value="1"/>
</dbReference>
<evidence type="ECO:0000313" key="3">
    <source>
        <dbReference type="Proteomes" id="UP001205748"/>
    </source>
</evidence>
<organism evidence="2 3">
    <name type="scientific">Irregularibacter muris</name>
    <dbReference type="NCBI Taxonomy" id="1796619"/>
    <lineage>
        <taxon>Bacteria</taxon>
        <taxon>Bacillati</taxon>
        <taxon>Bacillota</taxon>
        <taxon>Clostridia</taxon>
        <taxon>Eubacteriales</taxon>
        <taxon>Eubacteriaceae</taxon>
        <taxon>Irregularibacter</taxon>
    </lineage>
</organism>
<dbReference type="Proteomes" id="UP001205748">
    <property type="component" value="Unassembled WGS sequence"/>
</dbReference>
<evidence type="ECO:0000259" key="1">
    <source>
        <dbReference type="Pfam" id="PF01208"/>
    </source>
</evidence>
<feature type="domain" description="Uroporphyrinogen decarboxylase (URO-D)" evidence="1">
    <location>
        <begin position="56"/>
        <end position="234"/>
    </location>
</feature>
<dbReference type="EMBL" id="JANKAS010000012">
    <property type="protein sequence ID" value="MCR1899711.1"/>
    <property type="molecule type" value="Genomic_DNA"/>
</dbReference>
<evidence type="ECO:0000313" key="2">
    <source>
        <dbReference type="EMBL" id="MCR1899711.1"/>
    </source>
</evidence>
<protein>
    <recommendedName>
        <fullName evidence="1">Uroporphyrinogen decarboxylase (URO-D) domain-containing protein</fullName>
    </recommendedName>
</protein>
<keyword evidence="3" id="KW-1185">Reference proteome</keyword>
<dbReference type="InterPro" id="IPR038071">
    <property type="entry name" value="UROD/MetE-like_sf"/>
</dbReference>
<dbReference type="PANTHER" id="PTHR47099:SF1">
    <property type="entry name" value="METHYLCOBAMIDE:COM METHYLTRANSFERASE MTBA"/>
    <property type="match status" value="1"/>
</dbReference>
<comment type="caution">
    <text evidence="2">The sequence shown here is derived from an EMBL/GenBank/DDBJ whole genome shotgun (WGS) entry which is preliminary data.</text>
</comment>
<dbReference type="Gene3D" id="3.20.20.210">
    <property type="match status" value="1"/>
</dbReference>
<accession>A0AAE3HGG1</accession>
<dbReference type="PANTHER" id="PTHR47099">
    <property type="entry name" value="METHYLCOBAMIDE:COM METHYLTRANSFERASE MTBA"/>
    <property type="match status" value="1"/>
</dbReference>
<dbReference type="SUPFAM" id="SSF51726">
    <property type="entry name" value="UROD/MetE-like"/>
    <property type="match status" value="1"/>
</dbReference>
<dbReference type="GO" id="GO:0006779">
    <property type="term" value="P:porphyrin-containing compound biosynthetic process"/>
    <property type="evidence" value="ECO:0007669"/>
    <property type="project" value="InterPro"/>
</dbReference>
<reference evidence="2" key="1">
    <citation type="submission" date="2022-07" db="EMBL/GenBank/DDBJ databases">
        <title>Enhanced cultured diversity of the mouse gut microbiota enables custom-made synthetic communities.</title>
        <authorList>
            <person name="Afrizal A."/>
        </authorList>
    </citation>
    <scope>NUCLEOTIDE SEQUENCE</scope>
    <source>
        <strain evidence="2">DSM 28593</strain>
    </source>
</reference>